<dbReference type="EMBL" id="JAOTEM010000004">
    <property type="protein sequence ID" value="MCU7618710.1"/>
    <property type="molecule type" value="Genomic_DNA"/>
</dbReference>
<comment type="caution">
    <text evidence="1">The sequence shown here is derived from an EMBL/GenBank/DDBJ whole genome shotgun (WGS) entry which is preliminary data.</text>
</comment>
<dbReference type="InterPro" id="IPR015424">
    <property type="entry name" value="PyrdxlP-dep_Trfase"/>
</dbReference>
<reference evidence="2" key="1">
    <citation type="submission" date="2023-07" db="EMBL/GenBank/DDBJ databases">
        <title>Chryseobacterium sp. strain PBS4-4 Genome sequencing and assembly.</title>
        <authorList>
            <person name="Jung Y."/>
        </authorList>
    </citation>
    <scope>NUCLEOTIDE SEQUENCE [LARGE SCALE GENOMIC DNA]</scope>
    <source>
        <strain evidence="2">PBS4-4</strain>
    </source>
</reference>
<accession>A0ABT2WDM2</accession>
<gene>
    <name evidence="1" type="ORF">NZ698_16055</name>
</gene>
<sequence>MEKLESAIGGYFELELLSGQEYHVDCVSLNTARNALEYILKTEKFKKVYIPYFTCDVILEPFHKLNIDFEFYKIDENLEPIFDYDIISDNQAFLYTNYFGIKDHFCEIVSKQVKNLIIDNAQAFYSKPIDKAVTFYSPRKFFGVSDGSYLYNVKKLTFDFEQDFSYNRMAHLLKRADITAEDGYQDFAVNDKSLEGESIKIMSKITKKILESIDYDKARKQRIENFNYLHKSLKDQNLLHIAISDNQVPMVYPFWSKKELRSKLLENRVYSAKYWPNVYNWCEKDSLEVQLTDELIHLPIDQRYTKNELDKILNIIKEWK</sequence>
<dbReference type="Proteomes" id="UP001208649">
    <property type="component" value="Unassembled WGS sequence"/>
</dbReference>
<evidence type="ECO:0008006" key="3">
    <source>
        <dbReference type="Google" id="ProtNLM"/>
    </source>
</evidence>
<evidence type="ECO:0000313" key="1">
    <source>
        <dbReference type="EMBL" id="MCU7618710.1"/>
    </source>
</evidence>
<name>A0ABT2WDM2_9FLAO</name>
<keyword evidence="2" id="KW-1185">Reference proteome</keyword>
<organism evidence="1 2">
    <name type="scientific">Chryseobacterium edaphi</name>
    <dbReference type="NCBI Taxonomy" id="2976532"/>
    <lineage>
        <taxon>Bacteria</taxon>
        <taxon>Pseudomonadati</taxon>
        <taxon>Bacteroidota</taxon>
        <taxon>Flavobacteriia</taxon>
        <taxon>Flavobacteriales</taxon>
        <taxon>Weeksellaceae</taxon>
        <taxon>Chryseobacterium group</taxon>
        <taxon>Chryseobacterium</taxon>
    </lineage>
</organism>
<proteinExistence type="predicted"/>
<dbReference type="InterPro" id="IPR015422">
    <property type="entry name" value="PyrdxlP-dep_Trfase_small"/>
</dbReference>
<dbReference type="RefSeq" id="WP_263004216.1">
    <property type="nucleotide sequence ID" value="NZ_JAOTEM010000004.1"/>
</dbReference>
<protein>
    <recommendedName>
        <fullName evidence="3">DegT/DnrJ/EryC1/StrS aminotransferase family protein</fullName>
    </recommendedName>
</protein>
<evidence type="ECO:0000313" key="2">
    <source>
        <dbReference type="Proteomes" id="UP001208649"/>
    </source>
</evidence>
<dbReference type="SUPFAM" id="SSF53383">
    <property type="entry name" value="PLP-dependent transferases"/>
    <property type="match status" value="1"/>
</dbReference>
<dbReference type="Gene3D" id="3.90.1150.10">
    <property type="entry name" value="Aspartate Aminotransferase, domain 1"/>
    <property type="match status" value="1"/>
</dbReference>